<evidence type="ECO:0000313" key="21">
    <source>
        <dbReference type="WBParaSite" id="Csp11.Scaffold630.g20098.t2"/>
    </source>
</evidence>
<proteinExistence type="inferred from homology"/>
<evidence type="ECO:0000256" key="18">
    <source>
        <dbReference type="ARBA" id="ARBA00082489"/>
    </source>
</evidence>
<feature type="transmembrane region" description="Helical" evidence="19">
    <location>
        <begin position="136"/>
        <end position="156"/>
    </location>
</feature>
<feature type="transmembrane region" description="Helical" evidence="19">
    <location>
        <begin position="88"/>
        <end position="115"/>
    </location>
</feature>
<evidence type="ECO:0000256" key="12">
    <source>
        <dbReference type="ARBA" id="ARBA00023273"/>
    </source>
</evidence>
<dbReference type="Pfam" id="PF10326">
    <property type="entry name" value="7TM_GPCR_Str"/>
    <property type="match status" value="1"/>
</dbReference>
<evidence type="ECO:0000256" key="17">
    <source>
        <dbReference type="ARBA" id="ARBA00078653"/>
    </source>
</evidence>
<dbReference type="GO" id="GO:0060170">
    <property type="term" value="C:ciliary membrane"/>
    <property type="evidence" value="ECO:0007669"/>
    <property type="project" value="UniProtKB-SubCell"/>
</dbReference>
<dbReference type="STRING" id="1561998.A0A1I7UWP7"/>
<keyword evidence="4" id="KW-0716">Sensory transduction</keyword>
<evidence type="ECO:0000256" key="5">
    <source>
        <dbReference type="ARBA" id="ARBA00022692"/>
    </source>
</evidence>
<evidence type="ECO:0000256" key="8">
    <source>
        <dbReference type="ARBA" id="ARBA00023069"/>
    </source>
</evidence>
<evidence type="ECO:0000256" key="7">
    <source>
        <dbReference type="ARBA" id="ARBA00022989"/>
    </source>
</evidence>
<evidence type="ECO:0000256" key="19">
    <source>
        <dbReference type="SAM" id="Phobius"/>
    </source>
</evidence>
<dbReference type="FunFam" id="1.20.1070.10:FF:000128">
    <property type="entry name" value="Seven TM Receptor"/>
    <property type="match status" value="1"/>
</dbReference>
<keyword evidence="6" id="KW-0552">Olfaction</keyword>
<keyword evidence="3" id="KW-0145">Chemotaxis</keyword>
<evidence type="ECO:0000256" key="4">
    <source>
        <dbReference type="ARBA" id="ARBA00022606"/>
    </source>
</evidence>
<feature type="transmembrane region" description="Helical" evidence="19">
    <location>
        <begin position="207"/>
        <end position="240"/>
    </location>
</feature>
<dbReference type="Proteomes" id="UP000095282">
    <property type="component" value="Unplaced"/>
</dbReference>
<sequence length="310" mass="35432">MTPETFELSKNITQILSVILSILINTSLIILIVTKSSKKMGNYRHLMVFFCCCSIMFSSMDIIVRPIIYTHKSAFFMMMDLRGRSLPMNFAGMMVCAMAGCFGVIIYGIAIHFIYRYFALERQGRIKYFDKKFLPFWFIIPIFGGIGWTLVSWFLFPMTSVTSAYIGPAINEAFQMDINQAAYAAAVFYPPDENGQKLFNWKCGIGLVFYLLIMAIPFYVVIYTVIPVVFLFVPFGVLFLCPILEIGCKPLANVLTFVYAIYPVVDPLPTLFYVQNYRNAIGEIFVCFQCRKKSRVHVAPEEVSRDADSY</sequence>
<comment type="subcellular location">
    <subcellularLocation>
        <location evidence="1">Cell projection</location>
        <location evidence="1">Cilium membrane</location>
        <topology evidence="1">Multi-pass membrane protein</topology>
    </subcellularLocation>
</comment>
<comment type="subunit">
    <text evidence="15">Interacts with odr-4.</text>
</comment>
<comment type="similarity">
    <text evidence="14">Belongs to the nematode receptor-like protein str family.</text>
</comment>
<keyword evidence="5 19" id="KW-0812">Transmembrane</keyword>
<dbReference type="GO" id="GO:0006935">
    <property type="term" value="P:chemotaxis"/>
    <property type="evidence" value="ECO:0007669"/>
    <property type="project" value="UniProtKB-KW"/>
</dbReference>
<evidence type="ECO:0000256" key="10">
    <source>
        <dbReference type="ARBA" id="ARBA00023170"/>
    </source>
</evidence>
<feature type="transmembrane region" description="Helical" evidence="19">
    <location>
        <begin position="46"/>
        <end position="68"/>
    </location>
</feature>
<evidence type="ECO:0000256" key="2">
    <source>
        <dbReference type="ARBA" id="ARBA00022475"/>
    </source>
</evidence>
<protein>
    <recommendedName>
        <fullName evidence="16">Serpentine receptor class r-10</fullName>
    </recommendedName>
    <alternativeName>
        <fullName evidence="17">Odorant response abnormal protein 10</fullName>
    </alternativeName>
    <alternativeName>
        <fullName evidence="18">Olfactory receptor 10</fullName>
    </alternativeName>
</protein>
<evidence type="ECO:0000256" key="11">
    <source>
        <dbReference type="ARBA" id="ARBA00023180"/>
    </source>
</evidence>
<dbReference type="PANTHER" id="PTHR22943">
    <property type="entry name" value="7-TRANSMEMBRANE DOMAIN RECEPTOR C.ELEGANS"/>
    <property type="match status" value="1"/>
</dbReference>
<comment type="function">
    <text evidence="13">An odorant receptor which affects chemotaxis to the volatile odorant diacetyl. Specifies AWA neuronal cell fate via the odr-7 pathway.</text>
</comment>
<evidence type="ECO:0000256" key="15">
    <source>
        <dbReference type="ARBA" id="ARBA00064300"/>
    </source>
</evidence>
<dbReference type="GO" id="GO:0038022">
    <property type="term" value="F:G protein-coupled olfactory receptor activity"/>
    <property type="evidence" value="ECO:0007669"/>
    <property type="project" value="TreeGrafter"/>
</dbReference>
<evidence type="ECO:0000256" key="1">
    <source>
        <dbReference type="ARBA" id="ARBA00004272"/>
    </source>
</evidence>
<evidence type="ECO:0000313" key="20">
    <source>
        <dbReference type="Proteomes" id="UP000095282"/>
    </source>
</evidence>
<dbReference type="WBParaSite" id="Csp11.Scaffold630.g20098.t2">
    <property type="protein sequence ID" value="Csp11.Scaffold630.g20098.t2"/>
    <property type="gene ID" value="Csp11.Scaffold630.g20098"/>
</dbReference>
<dbReference type="GO" id="GO:0042048">
    <property type="term" value="P:olfactory behavior"/>
    <property type="evidence" value="ECO:0007669"/>
    <property type="project" value="TreeGrafter"/>
</dbReference>
<organism evidence="20 21">
    <name type="scientific">Caenorhabditis tropicalis</name>
    <dbReference type="NCBI Taxonomy" id="1561998"/>
    <lineage>
        <taxon>Eukaryota</taxon>
        <taxon>Metazoa</taxon>
        <taxon>Ecdysozoa</taxon>
        <taxon>Nematoda</taxon>
        <taxon>Chromadorea</taxon>
        <taxon>Rhabditida</taxon>
        <taxon>Rhabditina</taxon>
        <taxon>Rhabditomorpha</taxon>
        <taxon>Rhabditoidea</taxon>
        <taxon>Rhabditidae</taxon>
        <taxon>Peloderinae</taxon>
        <taxon>Caenorhabditis</taxon>
    </lineage>
</organism>
<name>A0A1I7UWP7_9PELO</name>
<keyword evidence="7 19" id="KW-1133">Transmembrane helix</keyword>
<keyword evidence="12" id="KW-0966">Cell projection</keyword>
<keyword evidence="11" id="KW-0325">Glycoprotein</keyword>
<keyword evidence="8" id="KW-0969">Cilium</keyword>
<keyword evidence="9 19" id="KW-0472">Membrane</keyword>
<evidence type="ECO:0000256" key="3">
    <source>
        <dbReference type="ARBA" id="ARBA00022500"/>
    </source>
</evidence>
<keyword evidence="2" id="KW-1003">Cell membrane</keyword>
<evidence type="ECO:0000256" key="16">
    <source>
        <dbReference type="ARBA" id="ARBA00067967"/>
    </source>
</evidence>
<dbReference type="AlphaFoldDB" id="A0A1I7UWP7"/>
<dbReference type="InterPro" id="IPR019428">
    <property type="entry name" value="7TM_GPCR_serpentine_rcpt_Str"/>
</dbReference>
<keyword evidence="20" id="KW-1185">Reference proteome</keyword>
<evidence type="ECO:0000256" key="14">
    <source>
        <dbReference type="ARBA" id="ARBA00061678"/>
    </source>
</evidence>
<dbReference type="PANTHER" id="PTHR22943:SF106">
    <property type="entry name" value="SEVEN TM RECEPTOR"/>
    <property type="match status" value="1"/>
</dbReference>
<accession>A0A1I7UWP7</accession>
<keyword evidence="10" id="KW-0675">Receptor</keyword>
<evidence type="ECO:0000256" key="6">
    <source>
        <dbReference type="ARBA" id="ARBA00022725"/>
    </source>
</evidence>
<dbReference type="SUPFAM" id="SSF81321">
    <property type="entry name" value="Family A G protein-coupled receptor-like"/>
    <property type="match status" value="1"/>
</dbReference>
<evidence type="ECO:0000256" key="13">
    <source>
        <dbReference type="ARBA" id="ARBA00054965"/>
    </source>
</evidence>
<evidence type="ECO:0000256" key="9">
    <source>
        <dbReference type="ARBA" id="ARBA00023136"/>
    </source>
</evidence>
<reference evidence="21" key="1">
    <citation type="submission" date="2016-11" db="UniProtKB">
        <authorList>
            <consortium name="WormBaseParasite"/>
        </authorList>
    </citation>
    <scope>IDENTIFICATION</scope>
</reference>
<feature type="transmembrane region" description="Helical" evidence="19">
    <location>
        <begin position="12"/>
        <end position="34"/>
    </location>
</feature>